<evidence type="ECO:0000313" key="2">
    <source>
        <dbReference type="EMBL" id="ASV84227.1"/>
    </source>
</evidence>
<evidence type="ECO:0000313" key="3">
    <source>
        <dbReference type="Proteomes" id="UP000215256"/>
    </source>
</evidence>
<evidence type="ECO:0000259" key="1">
    <source>
        <dbReference type="Pfam" id="PF01609"/>
    </source>
</evidence>
<reference evidence="2 3" key="1">
    <citation type="submission" date="2017-07" db="EMBL/GenBank/DDBJ databases">
        <title>Phylogenetic study on the rhizospheric bacterium Ochrobactrum sp. A44.</title>
        <authorList>
            <person name="Krzyzanowska D.M."/>
            <person name="Ossowicki A."/>
            <person name="Rajewska M."/>
            <person name="Maciag T."/>
            <person name="Kaczynski Z."/>
            <person name="Czerwicka M."/>
            <person name="Jafra S."/>
        </authorList>
    </citation>
    <scope>NUCLEOTIDE SEQUENCE [LARGE SCALE GENOMIC DNA]</scope>
    <source>
        <strain evidence="2 3">A44</strain>
    </source>
</reference>
<feature type="domain" description="Transposase IS4-like" evidence="1">
    <location>
        <begin position="2"/>
        <end position="124"/>
    </location>
</feature>
<dbReference type="GO" id="GO:0004803">
    <property type="term" value="F:transposase activity"/>
    <property type="evidence" value="ECO:0007669"/>
    <property type="project" value="InterPro"/>
</dbReference>
<dbReference type="PANTHER" id="PTHR34631:SF3">
    <property type="entry name" value="ISSOD12 TRANSPOSASE TNPA_ISSOD12"/>
    <property type="match status" value="1"/>
</dbReference>
<dbReference type="InterPro" id="IPR002559">
    <property type="entry name" value="Transposase_11"/>
</dbReference>
<sequence>MKIYGAGQWLEEKHGCKPQRQWRKLHVAVDAVTGEIIAEVLTDQNSSDISQLTDLLGQIEQPIASFITDGAYDSDETYRSVRSPVVSVIVPPRARQLPANIYDPLDQRDWHSQTIAEHGRMKWQTFQCGNDNGPV</sequence>
<dbReference type="Proteomes" id="UP000215256">
    <property type="component" value="Chromosome 2"/>
</dbReference>
<dbReference type="Pfam" id="PF01609">
    <property type="entry name" value="DDE_Tnp_1"/>
    <property type="match status" value="1"/>
</dbReference>
<proteinExistence type="predicted"/>
<dbReference type="GO" id="GO:0006313">
    <property type="term" value="P:DNA transposition"/>
    <property type="evidence" value="ECO:0007669"/>
    <property type="project" value="InterPro"/>
</dbReference>
<accession>A0A248UBQ7</accession>
<dbReference type="PANTHER" id="PTHR34631">
    <property type="match status" value="1"/>
</dbReference>
<dbReference type="AlphaFoldDB" id="A0A248UBQ7"/>
<organism evidence="2 3">
    <name type="scientific">Ochrobactrum quorumnocens</name>
    <dbReference type="NCBI Taxonomy" id="271865"/>
    <lineage>
        <taxon>Bacteria</taxon>
        <taxon>Pseudomonadati</taxon>
        <taxon>Pseudomonadota</taxon>
        <taxon>Alphaproteobacteria</taxon>
        <taxon>Hyphomicrobiales</taxon>
        <taxon>Brucellaceae</taxon>
        <taxon>Brucella/Ochrobactrum group</taxon>
        <taxon>Ochrobactrum</taxon>
    </lineage>
</organism>
<dbReference type="InterPro" id="IPR053172">
    <property type="entry name" value="Tn903_transposase"/>
</dbReference>
<gene>
    <name evidence="2" type="ORF">CES85_5019</name>
</gene>
<dbReference type="GO" id="GO:0003677">
    <property type="term" value="F:DNA binding"/>
    <property type="evidence" value="ECO:0007669"/>
    <property type="project" value="InterPro"/>
</dbReference>
<name>A0A248UBQ7_9HYPH</name>
<protein>
    <submittedName>
        <fullName evidence="2">Transposase DDE domain protein</fullName>
    </submittedName>
</protein>
<dbReference type="KEGG" id="och:CES85_5019"/>
<dbReference type="EMBL" id="CP022603">
    <property type="protein sequence ID" value="ASV84227.1"/>
    <property type="molecule type" value="Genomic_DNA"/>
</dbReference>